<organism evidence="2">
    <name type="scientific">Leptocylindrus danicus</name>
    <dbReference type="NCBI Taxonomy" id="163516"/>
    <lineage>
        <taxon>Eukaryota</taxon>
        <taxon>Sar</taxon>
        <taxon>Stramenopiles</taxon>
        <taxon>Ochrophyta</taxon>
        <taxon>Bacillariophyta</taxon>
        <taxon>Coscinodiscophyceae</taxon>
        <taxon>Chaetocerotophycidae</taxon>
        <taxon>Leptocylindrales</taxon>
        <taxon>Leptocylindraceae</taxon>
        <taxon>Leptocylindrus</taxon>
    </lineage>
</organism>
<dbReference type="GO" id="GO:0000379">
    <property type="term" value="P:tRNA-type intron splice site recognition and cleavage"/>
    <property type="evidence" value="ECO:0007669"/>
    <property type="project" value="TreeGrafter"/>
</dbReference>
<evidence type="ECO:0000313" key="2">
    <source>
        <dbReference type="EMBL" id="CAD9567835.1"/>
    </source>
</evidence>
<dbReference type="AlphaFoldDB" id="A0A7S2K865"/>
<gene>
    <name evidence="2" type="ORF">LDAN0321_LOCUS6135</name>
</gene>
<reference evidence="2" key="1">
    <citation type="submission" date="2021-01" db="EMBL/GenBank/DDBJ databases">
        <authorList>
            <person name="Corre E."/>
            <person name="Pelletier E."/>
            <person name="Niang G."/>
            <person name="Scheremetjew M."/>
            <person name="Finn R."/>
            <person name="Kale V."/>
            <person name="Holt S."/>
            <person name="Cochrane G."/>
            <person name="Meng A."/>
            <person name="Brown T."/>
            <person name="Cohen L."/>
        </authorList>
    </citation>
    <scope>NUCLEOTIDE SEQUENCE</scope>
    <source>
        <strain evidence="2">B650</strain>
    </source>
</reference>
<name>A0A7S2K865_9STRA</name>
<accession>A0A7S2K865</accession>
<evidence type="ECO:0000256" key="1">
    <source>
        <dbReference type="SAM" id="MobiDB-lite"/>
    </source>
</evidence>
<dbReference type="GO" id="GO:0000214">
    <property type="term" value="C:tRNA-intron endonuclease complex"/>
    <property type="evidence" value="ECO:0007669"/>
    <property type="project" value="TreeGrafter"/>
</dbReference>
<feature type="compositionally biased region" description="Basic and acidic residues" evidence="1">
    <location>
        <begin position="66"/>
        <end position="76"/>
    </location>
</feature>
<dbReference type="PANTHER" id="PTHR21027:SF1">
    <property type="entry name" value="TRNA-SPLICING ENDONUCLEASE SUBUNIT SEN54"/>
    <property type="match status" value="1"/>
</dbReference>
<evidence type="ECO:0008006" key="3">
    <source>
        <dbReference type="Google" id="ProtNLM"/>
    </source>
</evidence>
<protein>
    <recommendedName>
        <fullName evidence="3">tRNA-splicing endonuclease subunit Sen54 N-terminal domain-containing protein</fullName>
    </recommendedName>
</protein>
<dbReference type="InterPro" id="IPR024337">
    <property type="entry name" value="tRNA_splic_suSen54"/>
</dbReference>
<dbReference type="EMBL" id="HBGY01009731">
    <property type="protein sequence ID" value="CAD9567835.1"/>
    <property type="molecule type" value="Transcribed_RNA"/>
</dbReference>
<proteinExistence type="predicted"/>
<feature type="region of interest" description="Disordered" evidence="1">
    <location>
        <begin position="29"/>
        <end position="76"/>
    </location>
</feature>
<dbReference type="PANTHER" id="PTHR21027">
    <property type="entry name" value="TRNA-SPLICING ENDONUCLEASE SUBUNIT SEN54"/>
    <property type="match status" value="1"/>
</dbReference>
<sequence length="305" mass="34564">MKLFHISKMRGKIIMNYGVSFSMTDLEGVRKSPEEHEEATVTSQSGEKLTCEEAPSTTTLNETNNEEEKSSEKEEVMKEPVHHYLFPEEALYLHMLGLVVILGGEKDDEDMTTKDLYLRFFCTRSVDYGITLPVYLSYMHLRSQSYIVARHGLLLNSIECKTEEIESVAESTASTTDANAPTVESVEDKLREERIRKKIDRLNRIDRAIQHPPTQFHSNGEVSLAYDVWKPNSNFKKTNPGRPDFCVAVGYFNSPSPPLSMLLSLITQCNGAPLRVAVISDSGTVMLFSFSDEEAPVILDRQERW</sequence>